<dbReference type="GO" id="GO:0003729">
    <property type="term" value="F:mRNA binding"/>
    <property type="evidence" value="ECO:0007669"/>
    <property type="project" value="TreeGrafter"/>
</dbReference>
<evidence type="ECO:0000256" key="6">
    <source>
        <dbReference type="SAM" id="MobiDB-lite"/>
    </source>
</evidence>
<feature type="compositionally biased region" description="Basic and acidic residues" evidence="6">
    <location>
        <begin position="498"/>
        <end position="507"/>
    </location>
</feature>
<dbReference type="PANTHER" id="PTHR48039">
    <property type="entry name" value="RNA-BINDING MOTIF PROTEIN 14B"/>
    <property type="match status" value="1"/>
</dbReference>
<evidence type="ECO:0000259" key="7">
    <source>
        <dbReference type="PROSITE" id="PS50102"/>
    </source>
</evidence>
<feature type="region of interest" description="Disordered" evidence="6">
    <location>
        <begin position="465"/>
        <end position="507"/>
    </location>
</feature>
<feature type="compositionally biased region" description="Basic and acidic residues" evidence="6">
    <location>
        <begin position="7"/>
        <end position="17"/>
    </location>
</feature>
<protein>
    <recommendedName>
        <fullName evidence="7">RRM domain-containing protein</fullName>
    </recommendedName>
</protein>
<evidence type="ECO:0000256" key="5">
    <source>
        <dbReference type="SAM" id="Coils"/>
    </source>
</evidence>
<feature type="domain" description="RRM" evidence="7">
    <location>
        <begin position="255"/>
        <end position="326"/>
    </location>
</feature>
<feature type="region of interest" description="Disordered" evidence="6">
    <location>
        <begin position="1"/>
        <end position="24"/>
    </location>
</feature>
<evidence type="ECO:0000256" key="1">
    <source>
        <dbReference type="ARBA" id="ARBA00004123"/>
    </source>
</evidence>
<reference evidence="8" key="1">
    <citation type="submission" date="2022-08" db="UniProtKB">
        <authorList>
            <consortium name="EnsemblMetazoa"/>
        </authorList>
    </citation>
    <scope>IDENTIFICATION</scope>
    <source>
        <strain evidence="8">EBRO</strain>
    </source>
</reference>
<keyword evidence="3" id="KW-0694">RNA-binding</keyword>
<feature type="region of interest" description="Disordered" evidence="6">
    <location>
        <begin position="414"/>
        <end position="434"/>
    </location>
</feature>
<dbReference type="SMART" id="SM00360">
    <property type="entry name" value="RRM"/>
    <property type="match status" value="3"/>
</dbReference>
<keyword evidence="4" id="KW-0539">Nucleus</keyword>
<dbReference type="GO" id="GO:0005730">
    <property type="term" value="C:nucleolus"/>
    <property type="evidence" value="ECO:0007669"/>
    <property type="project" value="TreeGrafter"/>
</dbReference>
<keyword evidence="2" id="KW-0677">Repeat</keyword>
<keyword evidence="5" id="KW-0175">Coiled coil</keyword>
<dbReference type="InterPro" id="IPR051945">
    <property type="entry name" value="RRM_MRD1_RNA_proc_ribogen"/>
</dbReference>
<dbReference type="AlphaFoldDB" id="A0A182IVG5"/>
<dbReference type="CDD" id="cd12416">
    <property type="entry name" value="RRM4_RBM28_like"/>
    <property type="match status" value="1"/>
</dbReference>
<dbReference type="InterPro" id="IPR000504">
    <property type="entry name" value="RRM_dom"/>
</dbReference>
<dbReference type="Pfam" id="PF00076">
    <property type="entry name" value="RRM_1"/>
    <property type="match status" value="2"/>
</dbReference>
<comment type="subcellular location">
    <subcellularLocation>
        <location evidence="1">Nucleus</location>
    </subcellularLocation>
</comment>
<feature type="domain" description="RRM" evidence="7">
    <location>
        <begin position="42"/>
        <end position="113"/>
    </location>
</feature>
<proteinExistence type="predicted"/>
<name>A0A182IVG5_ANOAO</name>
<dbReference type="PANTHER" id="PTHR48039:SF5">
    <property type="entry name" value="RNA-BINDING PROTEIN 28"/>
    <property type="match status" value="1"/>
</dbReference>
<evidence type="ECO:0000256" key="2">
    <source>
        <dbReference type="ARBA" id="ARBA00022737"/>
    </source>
</evidence>
<sequence length="535" mass="62637">MSDEEKDVVQAENDRQLKSQTTGKFSRAAIRKRSRLFIHRQHRLIVRNLSYKITEAKLRKEFERFGTLEEVNILKRPDGKLVGCAFMQYTKQEESDQAIQEMDSEIFMGRKIENVPYDVEADELKEVMSQFGKVEQVLINKERVSGHSKGTAFVIFKLKDSAQLSCRQSLKLQVQDQFLEILEALRKKDITDREKAKVEKRAKDSRNLYLLKEGIIMAGSPAAKDVSKPDMAQRLRLEQRNNEMLKNYNRFVSTERLTVHNIPPHFTDKDLRDVVMKYTSHKPMECRVMRDSRPSFGNPLGKSRGYGFLSFKRHEIALEVLRKLNNNPNVFGKTHRPIISFSIEDLKVHNIKKQRLEKSRLNNPTYQKKLEELKKKKQQSHVNKKEAKRLELEQLSVAPSAVLQKLNSRGAVPAVVGKTKKERKRDLEQKIKPFSGEIAKKGKVSLRSNRKILHQADAHMERIREERKQQKKNRMQQEHARNRQNKGKAQRTKPKLSHQQELKKEDSYFKETVGKYKEMISHISKQPSRGKWYDE</sequence>
<dbReference type="InterPro" id="IPR035979">
    <property type="entry name" value="RBD_domain_sf"/>
</dbReference>
<feature type="domain" description="RRM" evidence="7">
    <location>
        <begin position="112"/>
        <end position="203"/>
    </location>
</feature>
<dbReference type="VEuPathDB" id="VectorBase:AATE006269"/>
<evidence type="ECO:0000313" key="8">
    <source>
        <dbReference type="EnsemblMetazoa" id="AATE006269-PA.1"/>
    </source>
</evidence>
<dbReference type="EnsemblMetazoa" id="AATE006269-RA">
    <property type="protein sequence ID" value="AATE006269-PA.1"/>
    <property type="gene ID" value="AATE006269"/>
</dbReference>
<feature type="coiled-coil region" evidence="5">
    <location>
        <begin position="356"/>
        <end position="393"/>
    </location>
</feature>
<dbReference type="FunFam" id="3.30.70.330:FF:000182">
    <property type="entry name" value="RNA-binding motif protein 28"/>
    <property type="match status" value="1"/>
</dbReference>
<dbReference type="InterPro" id="IPR012677">
    <property type="entry name" value="Nucleotide-bd_a/b_plait_sf"/>
</dbReference>
<feature type="compositionally biased region" description="Basic residues" evidence="6">
    <location>
        <begin position="482"/>
        <end position="496"/>
    </location>
</feature>
<dbReference type="SUPFAM" id="SSF54928">
    <property type="entry name" value="RNA-binding domain, RBD"/>
    <property type="match status" value="2"/>
</dbReference>
<dbReference type="STRING" id="41427.A0A182IVG5"/>
<evidence type="ECO:0000256" key="3">
    <source>
        <dbReference type="ARBA" id="ARBA00022884"/>
    </source>
</evidence>
<dbReference type="PROSITE" id="PS50102">
    <property type="entry name" value="RRM"/>
    <property type="match status" value="3"/>
</dbReference>
<accession>A0A182IVG5</accession>
<organism evidence="8">
    <name type="scientific">Anopheles atroparvus</name>
    <name type="common">European mosquito</name>
    <dbReference type="NCBI Taxonomy" id="41427"/>
    <lineage>
        <taxon>Eukaryota</taxon>
        <taxon>Metazoa</taxon>
        <taxon>Ecdysozoa</taxon>
        <taxon>Arthropoda</taxon>
        <taxon>Hexapoda</taxon>
        <taxon>Insecta</taxon>
        <taxon>Pterygota</taxon>
        <taxon>Neoptera</taxon>
        <taxon>Endopterygota</taxon>
        <taxon>Diptera</taxon>
        <taxon>Nematocera</taxon>
        <taxon>Culicoidea</taxon>
        <taxon>Culicidae</taxon>
        <taxon>Anophelinae</taxon>
        <taxon>Anopheles</taxon>
    </lineage>
</organism>
<dbReference type="Gene3D" id="3.30.70.330">
    <property type="match status" value="3"/>
</dbReference>
<evidence type="ECO:0000256" key="4">
    <source>
        <dbReference type="ARBA" id="ARBA00023242"/>
    </source>
</evidence>